<evidence type="ECO:0000313" key="2">
    <source>
        <dbReference type="EMBL" id="GEJ57406.1"/>
    </source>
</evidence>
<dbReference type="AlphaFoldDB" id="A0A7I9VLX1"/>
<dbReference type="RefSeq" id="WP_176064879.1">
    <property type="nucleotide sequence ID" value="NZ_BJTG01000004.1"/>
</dbReference>
<dbReference type="Proteomes" id="UP000503640">
    <property type="component" value="Unassembled WGS sequence"/>
</dbReference>
<feature type="signal peptide" evidence="1">
    <location>
        <begin position="1"/>
        <end position="23"/>
    </location>
</feature>
<evidence type="ECO:0008006" key="4">
    <source>
        <dbReference type="Google" id="ProtNLM"/>
    </source>
</evidence>
<protein>
    <recommendedName>
        <fullName evidence="4">Lipoprotein</fullName>
    </recommendedName>
</protein>
<feature type="chain" id="PRO_5029833953" description="Lipoprotein" evidence="1">
    <location>
        <begin position="24"/>
        <end position="393"/>
    </location>
</feature>
<evidence type="ECO:0000256" key="1">
    <source>
        <dbReference type="SAM" id="SignalP"/>
    </source>
</evidence>
<dbReference type="EMBL" id="BJTG01000004">
    <property type="protein sequence ID" value="GEJ57406.1"/>
    <property type="molecule type" value="Genomic_DNA"/>
</dbReference>
<accession>A0A7I9VLX1</accession>
<gene>
    <name evidence="2" type="ORF">AMYX_21470</name>
</gene>
<dbReference type="PROSITE" id="PS51257">
    <property type="entry name" value="PROKAR_LIPOPROTEIN"/>
    <property type="match status" value="1"/>
</dbReference>
<comment type="caution">
    <text evidence="2">The sequence shown here is derived from an EMBL/GenBank/DDBJ whole genome shotgun (WGS) entry which is preliminary data.</text>
</comment>
<evidence type="ECO:0000313" key="3">
    <source>
        <dbReference type="Proteomes" id="UP000503640"/>
    </source>
</evidence>
<reference evidence="3" key="1">
    <citation type="journal article" date="2020" name="Appl. Environ. Microbiol.">
        <title>Diazotrophic Anaeromyxobacter Isolates from Soils.</title>
        <authorList>
            <person name="Masuda Y."/>
            <person name="Yamanaka H."/>
            <person name="Xu Z.X."/>
            <person name="Shiratori Y."/>
            <person name="Aono T."/>
            <person name="Amachi S."/>
            <person name="Senoo K."/>
            <person name="Itoh H."/>
        </authorList>
    </citation>
    <scope>NUCLEOTIDE SEQUENCE [LARGE SCALE GENOMIC DNA]</scope>
    <source>
        <strain evidence="3">R267</strain>
    </source>
</reference>
<keyword evidence="3" id="KW-1185">Reference proteome</keyword>
<name>A0A7I9VLX1_9BACT</name>
<proteinExistence type="predicted"/>
<organism evidence="2 3">
    <name type="scientific">Anaeromyxobacter diazotrophicus</name>
    <dbReference type="NCBI Taxonomy" id="2590199"/>
    <lineage>
        <taxon>Bacteria</taxon>
        <taxon>Pseudomonadati</taxon>
        <taxon>Myxococcota</taxon>
        <taxon>Myxococcia</taxon>
        <taxon>Myxococcales</taxon>
        <taxon>Cystobacterineae</taxon>
        <taxon>Anaeromyxobacteraceae</taxon>
        <taxon>Anaeromyxobacter</taxon>
    </lineage>
</organism>
<keyword evidence="1" id="KW-0732">Signal</keyword>
<sequence length="393" mass="41084">MQLRHALLAAPLAAALACGGANDNPTTGGSQAALTAAAPTYAALSLDQVSGDTTGTALATASPTALMTTTPVVEDGTCHPHLFMRQREVVERVNRHIYKVLRHVEAVLATGQVNQTNTSATWETVANGIDRKFTVTFVSGSVYTWELDVGAAGTSPLPVAMTGQIDRSGTTGPHQGKGTFHLDFAALHAGFPAEQVAQGTLDVQFDTEATARTLTVVAKDVKWELDPAWLDNSTTLMAALSAPRSGSYVFFRQPGTGGSLKLQDQMVFACPANPSLVAADAQLVTRWFKASDGSVHGRSDALMTGGQLALPVDRVVAVTCHLGAVEGQTEAEGLWLMKAEAADGTTVKSWSAAAGAQPCDPLFGAVPDLADAANDFKDWPASYSDGVPYPLHP</sequence>